<dbReference type="KEGG" id="lng:BSQ50_06050"/>
<sequence length="69" mass="8197">MAICEICTNKFRNGYKDRIGICSKCRENIENEIPNHVSDICDILKFPGVLQMDTYPRDDENIRYLKMRR</sequence>
<name>A0A3S6R0X6_9LACO</name>
<accession>A0A3S6R0X6</accession>
<proteinExistence type="predicted"/>
<organism evidence="1 2">
    <name type="scientific">Liquorilactobacillus nagelii</name>
    <dbReference type="NCBI Taxonomy" id="82688"/>
    <lineage>
        <taxon>Bacteria</taxon>
        <taxon>Bacillati</taxon>
        <taxon>Bacillota</taxon>
        <taxon>Bacilli</taxon>
        <taxon>Lactobacillales</taxon>
        <taxon>Lactobacillaceae</taxon>
        <taxon>Liquorilactobacillus</taxon>
    </lineage>
</organism>
<evidence type="ECO:0000313" key="1">
    <source>
        <dbReference type="EMBL" id="AUJ32155.1"/>
    </source>
</evidence>
<keyword evidence="2" id="KW-1185">Reference proteome</keyword>
<dbReference type="Proteomes" id="UP000324497">
    <property type="component" value="Chromosome"/>
</dbReference>
<reference evidence="1 2" key="1">
    <citation type="submission" date="2016-11" db="EMBL/GenBank/DDBJ databases">
        <title>Interaction between Lactobacillus species and yeast in water kefir.</title>
        <authorList>
            <person name="Behr J."/>
            <person name="Xu D."/>
            <person name="Vogel R.F."/>
        </authorList>
    </citation>
    <scope>NUCLEOTIDE SEQUENCE [LARGE SCALE GENOMIC DNA]</scope>
    <source>
        <strain evidence="1 2">TMW 1.1827</strain>
    </source>
</reference>
<dbReference type="AlphaFoldDB" id="A0A3S6R0X6"/>
<dbReference type="EMBL" id="CP018180">
    <property type="protein sequence ID" value="AUJ32155.1"/>
    <property type="molecule type" value="Genomic_DNA"/>
</dbReference>
<protein>
    <submittedName>
        <fullName evidence="1">Uncharacterized protein</fullName>
    </submittedName>
</protein>
<gene>
    <name evidence="1" type="ORF">BSQ50_06050</name>
</gene>
<evidence type="ECO:0000313" key="2">
    <source>
        <dbReference type="Proteomes" id="UP000324497"/>
    </source>
</evidence>